<name>A0A6A4PTE2_LUPAL</name>
<reference evidence="2" key="1">
    <citation type="journal article" date="2020" name="Nat. Commun.">
        <title>Genome sequence of the cluster root forming white lupin.</title>
        <authorList>
            <person name="Hufnagel B."/>
            <person name="Marques A."/>
            <person name="Soriano A."/>
            <person name="Marques L."/>
            <person name="Divol F."/>
            <person name="Doumas P."/>
            <person name="Sallet E."/>
            <person name="Mancinotti D."/>
            <person name="Carrere S."/>
            <person name="Marande W."/>
            <person name="Arribat S."/>
            <person name="Keller J."/>
            <person name="Huneau C."/>
            <person name="Blein T."/>
            <person name="Aime D."/>
            <person name="Laguerre M."/>
            <person name="Taylor J."/>
            <person name="Schubert V."/>
            <person name="Nelson M."/>
            <person name="Geu-Flores F."/>
            <person name="Crespi M."/>
            <person name="Gallardo-Guerrero K."/>
            <person name="Delaux P.-M."/>
            <person name="Salse J."/>
            <person name="Berges H."/>
            <person name="Guyot R."/>
            <person name="Gouzy J."/>
            <person name="Peret B."/>
        </authorList>
    </citation>
    <scope>NUCLEOTIDE SEQUENCE [LARGE SCALE GENOMIC DNA]</scope>
    <source>
        <strain evidence="2">cv. Amiga</strain>
    </source>
</reference>
<dbReference type="PANTHER" id="PTHR36366">
    <property type="entry name" value="PROTEIN RDM1"/>
    <property type="match status" value="1"/>
</dbReference>
<sequence length="129" mass="15096">MSISYNADDLLELATKYQKCMKKRPIPMGRFSNAMASNWQGMAETLARLYGQQLHYLTHMMCKEWDKSRFGSEDEGKPLDTIIDWSDAEDTIWRVEEVHRLFTSPTHLAMLWNNDLEHRAYVDEVLPSP</sequence>
<comment type="caution">
    <text evidence="1">The sequence shown here is derived from an EMBL/GenBank/DDBJ whole genome shotgun (WGS) entry which is preliminary data.</text>
</comment>
<dbReference type="Gene3D" id="1.20.120.690">
    <property type="entry name" value="RDM1 protein domain"/>
    <property type="match status" value="1"/>
</dbReference>
<proteinExistence type="predicted"/>
<organism evidence="1 2">
    <name type="scientific">Lupinus albus</name>
    <name type="common">White lupine</name>
    <name type="synonym">Lupinus termis</name>
    <dbReference type="NCBI Taxonomy" id="3870"/>
    <lineage>
        <taxon>Eukaryota</taxon>
        <taxon>Viridiplantae</taxon>
        <taxon>Streptophyta</taxon>
        <taxon>Embryophyta</taxon>
        <taxon>Tracheophyta</taxon>
        <taxon>Spermatophyta</taxon>
        <taxon>Magnoliopsida</taxon>
        <taxon>eudicotyledons</taxon>
        <taxon>Gunneridae</taxon>
        <taxon>Pentapetalae</taxon>
        <taxon>rosids</taxon>
        <taxon>fabids</taxon>
        <taxon>Fabales</taxon>
        <taxon>Fabaceae</taxon>
        <taxon>Papilionoideae</taxon>
        <taxon>50 kb inversion clade</taxon>
        <taxon>genistoids sensu lato</taxon>
        <taxon>core genistoids</taxon>
        <taxon>Genisteae</taxon>
        <taxon>Lupinus</taxon>
    </lineage>
</organism>
<dbReference type="GO" id="GO:0080188">
    <property type="term" value="P:gene silencing by siRNA-directed DNA methylation"/>
    <property type="evidence" value="ECO:0007669"/>
    <property type="project" value="InterPro"/>
</dbReference>
<dbReference type="OrthoDB" id="1906229at2759"/>
<gene>
    <name evidence="1" type="ORF">Lalb_Chr10g0091621</name>
</gene>
<dbReference type="Pfam" id="PF09187">
    <property type="entry name" value="RdDM_RDM1"/>
    <property type="match status" value="1"/>
</dbReference>
<keyword evidence="2" id="KW-1185">Reference proteome</keyword>
<dbReference type="GO" id="GO:0000419">
    <property type="term" value="C:RNA polymerase V complex"/>
    <property type="evidence" value="ECO:0007669"/>
    <property type="project" value="TreeGrafter"/>
</dbReference>
<dbReference type="EMBL" id="WOCE01000010">
    <property type="protein sequence ID" value="KAE9604917.1"/>
    <property type="molecule type" value="Genomic_DNA"/>
</dbReference>
<dbReference type="SUPFAM" id="SSF109920">
    <property type="entry name" value="Hypothetical protein At3g22680"/>
    <property type="match status" value="1"/>
</dbReference>
<dbReference type="Proteomes" id="UP000447434">
    <property type="component" value="Chromosome 10"/>
</dbReference>
<protein>
    <submittedName>
        <fullName evidence="1">Uncharacterized protein</fullName>
    </submittedName>
</protein>
<dbReference type="AlphaFoldDB" id="A0A6A4PTE2"/>
<dbReference type="InterPro" id="IPR036319">
    <property type="entry name" value="RDM1_sf"/>
</dbReference>
<evidence type="ECO:0000313" key="2">
    <source>
        <dbReference type="Proteomes" id="UP000447434"/>
    </source>
</evidence>
<accession>A0A6A4PTE2</accession>
<dbReference type="InterPro" id="IPR015270">
    <property type="entry name" value="RDM1_plant"/>
</dbReference>
<dbReference type="PANTHER" id="PTHR36366:SF3">
    <property type="entry name" value="PROTEIN RDM1"/>
    <property type="match status" value="1"/>
</dbReference>
<evidence type="ECO:0000313" key="1">
    <source>
        <dbReference type="EMBL" id="KAE9604917.1"/>
    </source>
</evidence>